<name>I4BB58_TURPD</name>
<dbReference type="InterPro" id="IPR022764">
    <property type="entry name" value="Peptidase_S54_rhomboid_dom"/>
</dbReference>
<comment type="subcellular location">
    <subcellularLocation>
        <location evidence="1">Membrane</location>
        <topology evidence="1">Multi-pass membrane protein</topology>
    </subcellularLocation>
</comment>
<feature type="transmembrane region" description="Helical" evidence="5">
    <location>
        <begin position="177"/>
        <end position="197"/>
    </location>
</feature>
<evidence type="ECO:0000256" key="3">
    <source>
        <dbReference type="ARBA" id="ARBA00022989"/>
    </source>
</evidence>
<evidence type="ECO:0000313" key="9">
    <source>
        <dbReference type="Proteomes" id="UP000006048"/>
    </source>
</evidence>
<protein>
    <submittedName>
        <fullName evidence="8">Rhomboid family protein</fullName>
    </submittedName>
</protein>
<evidence type="ECO:0000256" key="4">
    <source>
        <dbReference type="ARBA" id="ARBA00023136"/>
    </source>
</evidence>
<feature type="transmembrane region" description="Helical" evidence="5">
    <location>
        <begin position="147"/>
        <end position="171"/>
    </location>
</feature>
<sequence length="279" mass="30473">MYSAPKATWAVLRLLYMQIALCVAIILESALLQKSGIAATFALSFNGVFEQGFVWQILTATLVHTNPLQLLFNCLTLWMFGSELEQRWGRSGFLRFYLICALGATLSFLALSAAFPAMRGDVFFSAAGVNLGLLIAYAIYWPERQVWFFFLFPVRMKFVALITGVIALSYAVSSAPFVLSAAGHLGGLLAAGTLLLLTGGEPSRLGKVFDSLAARFRPKTVHIQGSGDAAAGKTGEPAIHEARIDAILDKISRDGMKSLTNAEKKFLRDASDRMNRTRH</sequence>
<dbReference type="RefSeq" id="WP_014804992.1">
    <property type="nucleotide sequence ID" value="NC_018020.1"/>
</dbReference>
<dbReference type="Proteomes" id="UP000006048">
    <property type="component" value="Chromosome"/>
</dbReference>
<dbReference type="OrthoDB" id="9813074at2"/>
<dbReference type="AlphaFoldDB" id="I4BB58"/>
<reference evidence="8 9" key="1">
    <citation type="submission" date="2012-06" db="EMBL/GenBank/DDBJ databases">
        <title>The complete chromosome of genome of Turneriella parva DSM 21527.</title>
        <authorList>
            <consortium name="US DOE Joint Genome Institute (JGI-PGF)"/>
            <person name="Lucas S."/>
            <person name="Han J."/>
            <person name="Lapidus A."/>
            <person name="Bruce D."/>
            <person name="Goodwin L."/>
            <person name="Pitluck S."/>
            <person name="Peters L."/>
            <person name="Kyrpides N."/>
            <person name="Mavromatis K."/>
            <person name="Ivanova N."/>
            <person name="Mikhailova N."/>
            <person name="Chertkov O."/>
            <person name="Detter J.C."/>
            <person name="Tapia R."/>
            <person name="Han C."/>
            <person name="Land M."/>
            <person name="Hauser L."/>
            <person name="Markowitz V."/>
            <person name="Cheng J.-F."/>
            <person name="Hugenholtz P."/>
            <person name="Woyke T."/>
            <person name="Wu D."/>
            <person name="Gronow S."/>
            <person name="Wellnitz S."/>
            <person name="Brambilla E."/>
            <person name="Klenk H.-P."/>
            <person name="Eisen J.A."/>
        </authorList>
    </citation>
    <scope>NUCLEOTIDE SEQUENCE [LARGE SCALE GENOMIC DNA]</scope>
    <source>
        <strain evidence="9">ATCC BAA-1111 / DSM 21527 / NCTC 11395 / H</strain>
    </source>
</reference>
<evidence type="ECO:0000313" key="8">
    <source>
        <dbReference type="EMBL" id="AFM14515.1"/>
    </source>
</evidence>
<dbReference type="Gene3D" id="1.20.1540.10">
    <property type="entry name" value="Rhomboid-like"/>
    <property type="match status" value="1"/>
</dbReference>
<feature type="transmembrane region" description="Helical" evidence="5">
    <location>
        <begin position="122"/>
        <end position="140"/>
    </location>
</feature>
<evidence type="ECO:0000259" key="6">
    <source>
        <dbReference type="Pfam" id="PF01694"/>
    </source>
</evidence>
<dbReference type="PATRIC" id="fig|869212.3.peg.3911"/>
<dbReference type="STRING" id="869212.Turpa_3881"/>
<dbReference type="PANTHER" id="PTHR43066:SF11">
    <property type="entry name" value="PEPTIDASE S54 RHOMBOID DOMAIN-CONTAINING PROTEIN"/>
    <property type="match status" value="1"/>
</dbReference>
<dbReference type="Pfam" id="PF20216">
    <property type="entry name" value="DUF6576"/>
    <property type="match status" value="1"/>
</dbReference>
<dbReference type="KEGG" id="tpx:Turpa_3881"/>
<organism evidence="8 9">
    <name type="scientific">Turneriella parva (strain ATCC BAA-1111 / DSM 21527 / NCTC 11395 / H)</name>
    <name type="common">Leptospira parva</name>
    <dbReference type="NCBI Taxonomy" id="869212"/>
    <lineage>
        <taxon>Bacteria</taxon>
        <taxon>Pseudomonadati</taxon>
        <taxon>Spirochaetota</taxon>
        <taxon>Spirochaetia</taxon>
        <taxon>Leptospirales</taxon>
        <taxon>Leptospiraceae</taxon>
        <taxon>Turneriella</taxon>
    </lineage>
</organism>
<feature type="domain" description="DUF6576" evidence="7">
    <location>
        <begin position="240"/>
        <end position="271"/>
    </location>
</feature>
<feature type="transmembrane region" description="Helical" evidence="5">
    <location>
        <begin position="12"/>
        <end position="33"/>
    </location>
</feature>
<dbReference type="SMART" id="SM01160">
    <property type="entry name" value="DUF1751"/>
    <property type="match status" value="1"/>
</dbReference>
<dbReference type="HOGENOM" id="CLU_055068_4_0_12"/>
<keyword evidence="3 5" id="KW-1133">Transmembrane helix</keyword>
<evidence type="ECO:0000256" key="5">
    <source>
        <dbReference type="SAM" id="Phobius"/>
    </source>
</evidence>
<dbReference type="GO" id="GO:0016020">
    <property type="term" value="C:membrane"/>
    <property type="evidence" value="ECO:0007669"/>
    <property type="project" value="UniProtKB-SubCell"/>
</dbReference>
<gene>
    <name evidence="8" type="ordered locus">Turpa_3881</name>
</gene>
<dbReference type="GO" id="GO:0004252">
    <property type="term" value="F:serine-type endopeptidase activity"/>
    <property type="evidence" value="ECO:0007669"/>
    <property type="project" value="InterPro"/>
</dbReference>
<dbReference type="InterPro" id="IPR046483">
    <property type="entry name" value="DUF6576"/>
</dbReference>
<accession>I4BB58</accession>
<dbReference type="PANTHER" id="PTHR43066">
    <property type="entry name" value="RHOMBOID-RELATED PROTEIN"/>
    <property type="match status" value="1"/>
</dbReference>
<feature type="domain" description="Peptidase S54 rhomboid" evidence="6">
    <location>
        <begin position="54"/>
        <end position="192"/>
    </location>
</feature>
<feature type="transmembrane region" description="Helical" evidence="5">
    <location>
        <begin position="92"/>
        <end position="116"/>
    </location>
</feature>
<evidence type="ECO:0000259" key="7">
    <source>
        <dbReference type="Pfam" id="PF20216"/>
    </source>
</evidence>
<dbReference type="Pfam" id="PF01694">
    <property type="entry name" value="Rhomboid"/>
    <property type="match status" value="1"/>
</dbReference>
<keyword evidence="9" id="KW-1185">Reference proteome</keyword>
<dbReference type="InterPro" id="IPR035952">
    <property type="entry name" value="Rhomboid-like_sf"/>
</dbReference>
<keyword evidence="2 5" id="KW-0812">Transmembrane</keyword>
<keyword evidence="4 5" id="KW-0472">Membrane</keyword>
<evidence type="ECO:0000256" key="1">
    <source>
        <dbReference type="ARBA" id="ARBA00004141"/>
    </source>
</evidence>
<dbReference type="EMBL" id="CP002959">
    <property type="protein sequence ID" value="AFM14515.1"/>
    <property type="molecule type" value="Genomic_DNA"/>
</dbReference>
<dbReference type="SUPFAM" id="SSF144091">
    <property type="entry name" value="Rhomboid-like"/>
    <property type="match status" value="1"/>
</dbReference>
<evidence type="ECO:0000256" key="2">
    <source>
        <dbReference type="ARBA" id="ARBA00022692"/>
    </source>
</evidence>
<proteinExistence type="predicted"/>